<evidence type="ECO:0000313" key="3">
    <source>
        <dbReference type="Proteomes" id="UP001431783"/>
    </source>
</evidence>
<organism evidence="2 3">
    <name type="scientific">Henosepilachna vigintioctopunctata</name>
    <dbReference type="NCBI Taxonomy" id="420089"/>
    <lineage>
        <taxon>Eukaryota</taxon>
        <taxon>Metazoa</taxon>
        <taxon>Ecdysozoa</taxon>
        <taxon>Arthropoda</taxon>
        <taxon>Hexapoda</taxon>
        <taxon>Insecta</taxon>
        <taxon>Pterygota</taxon>
        <taxon>Neoptera</taxon>
        <taxon>Endopterygota</taxon>
        <taxon>Coleoptera</taxon>
        <taxon>Polyphaga</taxon>
        <taxon>Cucujiformia</taxon>
        <taxon>Coccinelloidea</taxon>
        <taxon>Coccinellidae</taxon>
        <taxon>Epilachninae</taxon>
        <taxon>Epilachnini</taxon>
        <taxon>Henosepilachna</taxon>
    </lineage>
</organism>
<dbReference type="AlphaFoldDB" id="A0AAW1TWL5"/>
<gene>
    <name evidence="2" type="ORF">WA026_019518</name>
</gene>
<comment type="caution">
    <text evidence="2">The sequence shown here is derived from an EMBL/GenBank/DDBJ whole genome shotgun (WGS) entry which is preliminary data.</text>
</comment>
<dbReference type="Proteomes" id="UP001431783">
    <property type="component" value="Unassembled WGS sequence"/>
</dbReference>
<accession>A0AAW1TWL5</accession>
<feature type="compositionally biased region" description="Basic and acidic residues" evidence="1">
    <location>
        <begin position="40"/>
        <end position="50"/>
    </location>
</feature>
<evidence type="ECO:0000313" key="2">
    <source>
        <dbReference type="EMBL" id="KAK9872737.1"/>
    </source>
</evidence>
<proteinExistence type="predicted"/>
<feature type="region of interest" description="Disordered" evidence="1">
    <location>
        <begin position="30"/>
        <end position="56"/>
    </location>
</feature>
<dbReference type="EMBL" id="JARQZJ010000013">
    <property type="protein sequence ID" value="KAK9872737.1"/>
    <property type="molecule type" value="Genomic_DNA"/>
</dbReference>
<feature type="compositionally biased region" description="Low complexity" evidence="1">
    <location>
        <begin position="30"/>
        <end position="39"/>
    </location>
</feature>
<name>A0AAW1TWL5_9CUCU</name>
<protein>
    <submittedName>
        <fullName evidence="2">Uncharacterized protein</fullName>
    </submittedName>
</protein>
<evidence type="ECO:0000256" key="1">
    <source>
        <dbReference type="SAM" id="MobiDB-lite"/>
    </source>
</evidence>
<sequence length="145" mass="16497">MVLDEEIHDLFIDNTSQDLSSNFLVEISAASSKNSASKNTPEKHNNDVYHEYQTSDEEYDIVDSDYIPEASEDEENDFHIPSGENIQTICDNKKISREERREECEETVANQCIKEVEESICVTQPSGLISIEHVGCSGKNLKKYF</sequence>
<keyword evidence="3" id="KW-1185">Reference proteome</keyword>
<reference evidence="2 3" key="1">
    <citation type="submission" date="2023-03" db="EMBL/GenBank/DDBJ databases">
        <title>Genome insight into feeding habits of ladybird beetles.</title>
        <authorList>
            <person name="Li H.-S."/>
            <person name="Huang Y.-H."/>
            <person name="Pang H."/>
        </authorList>
    </citation>
    <scope>NUCLEOTIDE SEQUENCE [LARGE SCALE GENOMIC DNA]</scope>
    <source>
        <strain evidence="2">SYSU_2023b</strain>
        <tissue evidence="2">Whole body</tissue>
    </source>
</reference>